<dbReference type="GeneID" id="20234697"/>
<dbReference type="GO" id="GO:0004312">
    <property type="term" value="F:fatty acid synthase activity"/>
    <property type="evidence" value="ECO:0007669"/>
    <property type="project" value="TreeGrafter"/>
</dbReference>
<dbReference type="InterPro" id="IPR014030">
    <property type="entry name" value="Ketoacyl_synth_N"/>
</dbReference>
<dbReference type="GO" id="GO:0005737">
    <property type="term" value="C:cytoplasm"/>
    <property type="evidence" value="ECO:0007669"/>
    <property type="project" value="TreeGrafter"/>
</dbReference>
<dbReference type="GO" id="GO:0006633">
    <property type="term" value="P:fatty acid biosynthetic process"/>
    <property type="evidence" value="ECO:0007669"/>
    <property type="project" value="InterPro"/>
</dbReference>
<evidence type="ECO:0000313" key="6">
    <source>
        <dbReference type="Proteomes" id="UP000030746"/>
    </source>
</evidence>
<dbReference type="GO" id="GO:0005886">
    <property type="term" value="C:plasma membrane"/>
    <property type="evidence" value="ECO:0007669"/>
    <property type="project" value="TreeGrafter"/>
</dbReference>
<dbReference type="SMART" id="SM00825">
    <property type="entry name" value="PKS_KS"/>
    <property type="match status" value="1"/>
</dbReference>
<evidence type="ECO:0000256" key="3">
    <source>
        <dbReference type="ARBA" id="ARBA00022679"/>
    </source>
</evidence>
<evidence type="ECO:0000259" key="4">
    <source>
        <dbReference type="PROSITE" id="PS52004"/>
    </source>
</evidence>
<dbReference type="InterPro" id="IPR018201">
    <property type="entry name" value="Ketoacyl_synth_AS"/>
</dbReference>
<proteinExistence type="predicted"/>
<dbReference type="CDD" id="cd00833">
    <property type="entry name" value="PKS"/>
    <property type="match status" value="1"/>
</dbReference>
<reference evidence="5 6" key="1">
    <citation type="journal article" date="2013" name="Nature">
        <title>Insights into bilaterian evolution from three spiralian genomes.</title>
        <authorList>
            <person name="Simakov O."/>
            <person name="Marletaz F."/>
            <person name="Cho S.J."/>
            <person name="Edsinger-Gonzales E."/>
            <person name="Havlak P."/>
            <person name="Hellsten U."/>
            <person name="Kuo D.H."/>
            <person name="Larsson T."/>
            <person name="Lv J."/>
            <person name="Arendt D."/>
            <person name="Savage R."/>
            <person name="Osoegawa K."/>
            <person name="de Jong P."/>
            <person name="Grimwood J."/>
            <person name="Chapman J.A."/>
            <person name="Shapiro H."/>
            <person name="Aerts A."/>
            <person name="Otillar R.P."/>
            <person name="Terry A.Y."/>
            <person name="Boore J.L."/>
            <person name="Grigoriev I.V."/>
            <person name="Lindberg D.R."/>
            <person name="Seaver E.C."/>
            <person name="Weisblat D.A."/>
            <person name="Putnam N.H."/>
            <person name="Rokhsar D.S."/>
        </authorList>
    </citation>
    <scope>NUCLEOTIDE SEQUENCE [LARGE SCALE GENOMIC DNA]</scope>
</reference>
<dbReference type="Pfam" id="PF00109">
    <property type="entry name" value="ketoacyl-synt"/>
    <property type="match status" value="1"/>
</dbReference>
<dbReference type="OMA" id="GYLYEEN"/>
<dbReference type="KEGG" id="lgi:LOTGIDRAFT_143479"/>
<feature type="domain" description="Ketosynthase family 3 (KS3)" evidence="4">
    <location>
        <begin position="5"/>
        <end position="436"/>
    </location>
</feature>
<dbReference type="CTD" id="20234697"/>
<dbReference type="HOGENOM" id="CLU_000022_16_2_1"/>
<dbReference type="STRING" id="225164.V3ZZY4"/>
<sequence length="440" mass="47389">MASSQFPVAVIGIGVRLPGAQNCEEFWKLMIDGKDTVDEFPKERADDIDHVLSSFRGQLVDEDKPFFTGSFFKSVDQFDPDLFQINPREALFIEPEQRFFLEVVWELLEDAGYASKIKGTNTGVYVGNTVNKYKYILNENHPSISHGNHSPFISSRVSFTHDLHGPAMMVATGCSSSLLAVHLACQGLLSGDCEMAVAGGITLDLLPISAKTDIWNQLGITGPHVKCRAFDASAKGIAKGEGCGVVLLKPLKKAIEDGDHIYGILEATTANQDGHSNGITAPHPVAQANMLHQAWKLADITPDSLGFFEAHGTGTELGDPIEISGITNAFKMSGVKIPQEADHKIPIGSVKANIGHLADGAAGVVGLIKSLLCLHHNSIPGAINFTNPNPHINWKKSPVVVNSETKEWLPSSKSPRYASVSAFGLLGTNIHAVVKEYKPP</sequence>
<keyword evidence="3" id="KW-0808">Transferase</keyword>
<dbReference type="InterPro" id="IPR050091">
    <property type="entry name" value="PKS_NRPS_Biosynth_Enz"/>
</dbReference>
<keyword evidence="2" id="KW-0597">Phosphoprotein</keyword>
<accession>V3ZZY4</accession>
<evidence type="ECO:0000313" key="5">
    <source>
        <dbReference type="EMBL" id="ESO97113.1"/>
    </source>
</evidence>
<dbReference type="RefSeq" id="XP_009052186.1">
    <property type="nucleotide sequence ID" value="XM_009053938.1"/>
</dbReference>
<dbReference type="Proteomes" id="UP000030746">
    <property type="component" value="Unassembled WGS sequence"/>
</dbReference>
<dbReference type="Gene3D" id="3.40.47.10">
    <property type="match status" value="1"/>
</dbReference>
<dbReference type="PROSITE" id="PS00606">
    <property type="entry name" value="KS3_1"/>
    <property type="match status" value="1"/>
</dbReference>
<dbReference type="AlphaFoldDB" id="V3ZZY4"/>
<protein>
    <recommendedName>
        <fullName evidence="4">Ketosynthase family 3 (KS3) domain-containing protein</fullName>
    </recommendedName>
</protein>
<feature type="non-terminal residue" evidence="5">
    <location>
        <position position="440"/>
    </location>
</feature>
<dbReference type="PANTHER" id="PTHR43775:SF37">
    <property type="entry name" value="SI:DKEY-61P9.11"/>
    <property type="match status" value="1"/>
</dbReference>
<organism evidence="5 6">
    <name type="scientific">Lottia gigantea</name>
    <name type="common">Giant owl limpet</name>
    <dbReference type="NCBI Taxonomy" id="225164"/>
    <lineage>
        <taxon>Eukaryota</taxon>
        <taxon>Metazoa</taxon>
        <taxon>Spiralia</taxon>
        <taxon>Lophotrochozoa</taxon>
        <taxon>Mollusca</taxon>
        <taxon>Gastropoda</taxon>
        <taxon>Patellogastropoda</taxon>
        <taxon>Lottioidea</taxon>
        <taxon>Lottiidae</taxon>
        <taxon>Lottia</taxon>
    </lineage>
</organism>
<dbReference type="GO" id="GO:0004315">
    <property type="term" value="F:3-oxoacyl-[acyl-carrier-protein] synthase activity"/>
    <property type="evidence" value="ECO:0007669"/>
    <property type="project" value="InterPro"/>
</dbReference>
<dbReference type="InterPro" id="IPR020841">
    <property type="entry name" value="PKS_Beta-ketoAc_synthase_dom"/>
</dbReference>
<dbReference type="Pfam" id="PF02801">
    <property type="entry name" value="Ketoacyl-synt_C"/>
    <property type="match status" value="1"/>
</dbReference>
<evidence type="ECO:0000256" key="1">
    <source>
        <dbReference type="ARBA" id="ARBA00022450"/>
    </source>
</evidence>
<dbReference type="InterPro" id="IPR016039">
    <property type="entry name" value="Thiolase-like"/>
</dbReference>
<dbReference type="InterPro" id="IPR014031">
    <property type="entry name" value="Ketoacyl_synth_C"/>
</dbReference>
<gene>
    <name evidence="5" type="ORF">LOTGIDRAFT_143479</name>
</gene>
<dbReference type="PROSITE" id="PS52004">
    <property type="entry name" value="KS3_2"/>
    <property type="match status" value="1"/>
</dbReference>
<dbReference type="OrthoDB" id="329835at2759"/>
<dbReference type="SUPFAM" id="SSF53901">
    <property type="entry name" value="Thiolase-like"/>
    <property type="match status" value="1"/>
</dbReference>
<keyword evidence="6" id="KW-1185">Reference proteome</keyword>
<evidence type="ECO:0000256" key="2">
    <source>
        <dbReference type="ARBA" id="ARBA00022553"/>
    </source>
</evidence>
<name>V3ZZY4_LOTGI</name>
<dbReference type="PANTHER" id="PTHR43775">
    <property type="entry name" value="FATTY ACID SYNTHASE"/>
    <property type="match status" value="1"/>
</dbReference>
<dbReference type="EMBL" id="KB201334">
    <property type="protein sequence ID" value="ESO97113.1"/>
    <property type="molecule type" value="Genomic_DNA"/>
</dbReference>
<keyword evidence="1" id="KW-0596">Phosphopantetheine</keyword>